<dbReference type="InterPro" id="IPR006913">
    <property type="entry name" value="CENP-V/GFA"/>
</dbReference>
<reference evidence="7" key="4">
    <citation type="submission" date="2024-02" db="EMBL/GenBank/DDBJ databases">
        <title>Comparative genomics of Cryptococcus and Kwoniella reveals pathogenesis evolution and contrasting modes of karyotype evolution via chromosome fusion or intercentromeric recombination.</title>
        <authorList>
            <person name="Coelho M.A."/>
            <person name="David-Palma M."/>
            <person name="Shea T."/>
            <person name="Bowers K."/>
            <person name="McGinley-Smith S."/>
            <person name="Mohammad A.W."/>
            <person name="Gnirke A."/>
            <person name="Yurkov A.M."/>
            <person name="Nowrousian M."/>
            <person name="Sun S."/>
            <person name="Cuomo C.A."/>
            <person name="Heitman J."/>
        </authorList>
    </citation>
    <scope>NUCLEOTIDE SEQUENCE</scope>
    <source>
        <strain evidence="7">CBS 10737</strain>
    </source>
</reference>
<dbReference type="EMBL" id="KV700115">
    <property type="protein sequence ID" value="OCF51328.1"/>
    <property type="molecule type" value="Genomic_DNA"/>
</dbReference>
<dbReference type="InterPro" id="IPR011057">
    <property type="entry name" value="Mss4-like_sf"/>
</dbReference>
<keyword evidence="4" id="KW-0456">Lyase</keyword>
<evidence type="ECO:0000313" key="7">
    <source>
        <dbReference type="EMBL" id="WWC70560.1"/>
    </source>
</evidence>
<dbReference type="Gene3D" id="3.90.1590.10">
    <property type="entry name" value="glutathione-dependent formaldehyde- activating enzyme (gfa)"/>
    <property type="match status" value="1"/>
</dbReference>
<dbReference type="GeneID" id="30170411"/>
<dbReference type="PANTHER" id="PTHR33337:SF40">
    <property type="entry name" value="CENP-V_GFA DOMAIN-CONTAINING PROTEIN-RELATED"/>
    <property type="match status" value="1"/>
</dbReference>
<name>A0A1B9I703_9TREE</name>
<dbReference type="STRING" id="1296096.A0A1B9I703"/>
<reference evidence="6" key="1">
    <citation type="submission" date="2013-07" db="EMBL/GenBank/DDBJ databases">
        <title>The Genome Sequence of Cryptococcus pinus CBS10737.</title>
        <authorList>
            <consortium name="The Broad Institute Genome Sequencing Platform"/>
            <person name="Cuomo C."/>
            <person name="Litvintseva A."/>
            <person name="Chen Y."/>
            <person name="Heitman J."/>
            <person name="Sun S."/>
            <person name="Springer D."/>
            <person name="Dromer F."/>
            <person name="Young S.K."/>
            <person name="Zeng Q."/>
            <person name="Gargeya S."/>
            <person name="Fitzgerald M."/>
            <person name="Abouelleil A."/>
            <person name="Alvarado L."/>
            <person name="Berlin A.M."/>
            <person name="Chapman S.B."/>
            <person name="Dewar J."/>
            <person name="Goldberg J."/>
            <person name="Griggs A."/>
            <person name="Gujja S."/>
            <person name="Hansen M."/>
            <person name="Howarth C."/>
            <person name="Imamovic A."/>
            <person name="Larimer J."/>
            <person name="McCowan C."/>
            <person name="Murphy C."/>
            <person name="Pearson M."/>
            <person name="Priest M."/>
            <person name="Roberts A."/>
            <person name="Saif S."/>
            <person name="Shea T."/>
            <person name="Sykes S."/>
            <person name="Wortman J."/>
            <person name="Nusbaum C."/>
            <person name="Birren B."/>
        </authorList>
    </citation>
    <scope>NUCLEOTIDE SEQUENCE [LARGE SCALE GENOMIC DNA]</scope>
    <source>
        <strain evidence="6">CBS 10737</strain>
    </source>
</reference>
<evidence type="ECO:0000259" key="5">
    <source>
        <dbReference type="PROSITE" id="PS51891"/>
    </source>
</evidence>
<evidence type="ECO:0000313" key="6">
    <source>
        <dbReference type="EMBL" id="OCF51328.1"/>
    </source>
</evidence>
<sequence>MVVSVDGGCFCGSVRYHVELTSSDEAHGSLCHCRNCKKAYGGGFMTAVKIPISCFSYSKGNAKVHAMDNGSGVLVTREFCDMCGSSILEYPESTKETHRFITLGTLDDPTKFEPVYEIFTKDRLNWVSPVPGARQRAKL</sequence>
<dbReference type="Pfam" id="PF04828">
    <property type="entry name" value="GFA"/>
    <property type="match status" value="1"/>
</dbReference>
<dbReference type="OrthoDB" id="9985472at2759"/>
<keyword evidence="8" id="KW-1185">Reference proteome</keyword>
<reference evidence="7" key="2">
    <citation type="submission" date="2013-07" db="EMBL/GenBank/DDBJ databases">
        <authorList>
            <consortium name="The Broad Institute Genome Sequencing Platform"/>
            <person name="Cuomo C."/>
            <person name="Litvintseva A."/>
            <person name="Chen Y."/>
            <person name="Heitman J."/>
            <person name="Sun S."/>
            <person name="Springer D."/>
            <person name="Dromer F."/>
            <person name="Young S.K."/>
            <person name="Zeng Q."/>
            <person name="Gargeya S."/>
            <person name="Fitzgerald M."/>
            <person name="Abouelleil A."/>
            <person name="Alvarado L."/>
            <person name="Berlin A.M."/>
            <person name="Chapman S.B."/>
            <person name="Dewar J."/>
            <person name="Goldberg J."/>
            <person name="Griggs A."/>
            <person name="Gujja S."/>
            <person name="Hansen M."/>
            <person name="Howarth C."/>
            <person name="Imamovic A."/>
            <person name="Larimer J."/>
            <person name="McCowan C."/>
            <person name="Murphy C."/>
            <person name="Pearson M."/>
            <person name="Priest M."/>
            <person name="Roberts A."/>
            <person name="Saif S."/>
            <person name="Shea T."/>
            <person name="Sykes S."/>
            <person name="Wortman J."/>
            <person name="Nusbaum C."/>
            <person name="Birren B."/>
        </authorList>
    </citation>
    <scope>NUCLEOTIDE SEQUENCE</scope>
    <source>
        <strain evidence="7">CBS 10737</strain>
    </source>
</reference>
<dbReference type="KEGG" id="kpin:30170411"/>
<dbReference type="GO" id="GO:0046872">
    <property type="term" value="F:metal ion binding"/>
    <property type="evidence" value="ECO:0007669"/>
    <property type="project" value="UniProtKB-KW"/>
</dbReference>
<proteinExistence type="inferred from homology"/>
<evidence type="ECO:0000256" key="1">
    <source>
        <dbReference type="ARBA" id="ARBA00005495"/>
    </source>
</evidence>
<dbReference type="GO" id="GO:0016846">
    <property type="term" value="F:carbon-sulfur lyase activity"/>
    <property type="evidence" value="ECO:0007669"/>
    <property type="project" value="InterPro"/>
</dbReference>
<dbReference type="RefSeq" id="XP_019012547.1">
    <property type="nucleotide sequence ID" value="XM_019153807.1"/>
</dbReference>
<dbReference type="Proteomes" id="UP000094020">
    <property type="component" value="Chromosome 6"/>
</dbReference>
<dbReference type="PROSITE" id="PS51891">
    <property type="entry name" value="CENP_V_GFA"/>
    <property type="match status" value="1"/>
</dbReference>
<keyword evidence="3" id="KW-0862">Zinc</keyword>
<accession>A0A1B9I703</accession>
<dbReference type="SUPFAM" id="SSF51316">
    <property type="entry name" value="Mss4-like"/>
    <property type="match status" value="1"/>
</dbReference>
<dbReference type="EMBL" id="CP144524">
    <property type="protein sequence ID" value="WWC70560.1"/>
    <property type="molecule type" value="Genomic_DNA"/>
</dbReference>
<dbReference type="AlphaFoldDB" id="A0A1B9I703"/>
<comment type="similarity">
    <text evidence="1">Belongs to the Gfa family.</text>
</comment>
<keyword evidence="2" id="KW-0479">Metal-binding</keyword>
<dbReference type="PANTHER" id="PTHR33337">
    <property type="entry name" value="GFA DOMAIN-CONTAINING PROTEIN"/>
    <property type="match status" value="1"/>
</dbReference>
<feature type="domain" description="CENP-V/GFA" evidence="5">
    <location>
        <begin position="5"/>
        <end position="113"/>
    </location>
</feature>
<gene>
    <name evidence="6" type="ORF">I206_02042</name>
    <name evidence="7" type="ORF">I206_104511</name>
</gene>
<evidence type="ECO:0000313" key="8">
    <source>
        <dbReference type="Proteomes" id="UP000094020"/>
    </source>
</evidence>
<organism evidence="6">
    <name type="scientific">Kwoniella pini CBS 10737</name>
    <dbReference type="NCBI Taxonomy" id="1296096"/>
    <lineage>
        <taxon>Eukaryota</taxon>
        <taxon>Fungi</taxon>
        <taxon>Dikarya</taxon>
        <taxon>Basidiomycota</taxon>
        <taxon>Agaricomycotina</taxon>
        <taxon>Tremellomycetes</taxon>
        <taxon>Tremellales</taxon>
        <taxon>Cryptococcaceae</taxon>
        <taxon>Kwoniella</taxon>
    </lineage>
</organism>
<reference evidence="6" key="3">
    <citation type="submission" date="2016-07" db="EMBL/GenBank/DDBJ databases">
        <title>Evolution of pathogenesis and genome organization in the Tremellales.</title>
        <authorList>
            <person name="Cuomo C."/>
            <person name="Litvintseva A."/>
            <person name="Heitman J."/>
            <person name="Chen Y."/>
            <person name="Sun S."/>
            <person name="Springer D."/>
            <person name="Dromer F."/>
            <person name="Young S."/>
            <person name="Zeng Q."/>
            <person name="Chapman S."/>
            <person name="Gujja S."/>
            <person name="Saif S."/>
            <person name="Birren B."/>
        </authorList>
    </citation>
    <scope>NUCLEOTIDE SEQUENCE</scope>
    <source>
        <strain evidence="6">CBS 10737</strain>
    </source>
</reference>
<evidence type="ECO:0000256" key="2">
    <source>
        <dbReference type="ARBA" id="ARBA00022723"/>
    </source>
</evidence>
<evidence type="ECO:0000256" key="3">
    <source>
        <dbReference type="ARBA" id="ARBA00022833"/>
    </source>
</evidence>
<evidence type="ECO:0000256" key="4">
    <source>
        <dbReference type="ARBA" id="ARBA00023239"/>
    </source>
</evidence>
<protein>
    <recommendedName>
        <fullName evidence="5">CENP-V/GFA domain-containing protein</fullName>
    </recommendedName>
</protein>